<keyword evidence="1" id="KW-0472">Membrane</keyword>
<organism evidence="2 3">
    <name type="scientific">Nitrosospira multiformis</name>
    <dbReference type="NCBI Taxonomy" id="1231"/>
    <lineage>
        <taxon>Bacteria</taxon>
        <taxon>Pseudomonadati</taxon>
        <taxon>Pseudomonadota</taxon>
        <taxon>Betaproteobacteria</taxon>
        <taxon>Nitrosomonadales</taxon>
        <taxon>Nitrosomonadaceae</taxon>
        <taxon>Nitrosospira</taxon>
    </lineage>
</organism>
<keyword evidence="3" id="KW-1185">Reference proteome</keyword>
<evidence type="ECO:0008006" key="4">
    <source>
        <dbReference type="Google" id="ProtNLM"/>
    </source>
</evidence>
<gene>
    <name evidence="2" type="ORF">SAMN05216402_1963</name>
</gene>
<evidence type="ECO:0000313" key="2">
    <source>
        <dbReference type="EMBL" id="SDQ70988.1"/>
    </source>
</evidence>
<evidence type="ECO:0000313" key="3">
    <source>
        <dbReference type="Proteomes" id="UP000183471"/>
    </source>
</evidence>
<reference evidence="2 3" key="1">
    <citation type="submission" date="2016-10" db="EMBL/GenBank/DDBJ databases">
        <authorList>
            <person name="Varghese N."/>
            <person name="Submissions S."/>
        </authorList>
    </citation>
    <scope>NUCLEOTIDE SEQUENCE [LARGE SCALE GENOMIC DNA]</scope>
    <source>
        <strain evidence="2 3">Nl1</strain>
    </source>
</reference>
<evidence type="ECO:0000256" key="1">
    <source>
        <dbReference type="SAM" id="Phobius"/>
    </source>
</evidence>
<sequence length="64" mass="7161">MLDAWYFFATMIRNPRTKRFLSVTLLILGGVLMFLAPENIWIGALLFVLGVGVEIAGLVLGHRK</sequence>
<keyword evidence="1" id="KW-0812">Transmembrane</keyword>
<feature type="transmembrane region" description="Helical" evidence="1">
    <location>
        <begin position="42"/>
        <end position="61"/>
    </location>
</feature>
<dbReference type="Proteomes" id="UP000183471">
    <property type="component" value="Unassembled WGS sequence"/>
</dbReference>
<name>A0ABY0TEI8_9PROT</name>
<comment type="caution">
    <text evidence="2">The sequence shown here is derived from an EMBL/GenBank/DDBJ whole genome shotgun (WGS) entry which is preliminary data.</text>
</comment>
<accession>A0ABY0TEI8</accession>
<protein>
    <recommendedName>
        <fullName evidence="4">DUF2892 domain-containing protein</fullName>
    </recommendedName>
</protein>
<keyword evidence="1" id="KW-1133">Transmembrane helix</keyword>
<feature type="transmembrane region" description="Helical" evidence="1">
    <location>
        <begin position="20"/>
        <end position="36"/>
    </location>
</feature>
<dbReference type="EMBL" id="FNKY01000001">
    <property type="protein sequence ID" value="SDQ70988.1"/>
    <property type="molecule type" value="Genomic_DNA"/>
</dbReference>
<proteinExistence type="predicted"/>